<feature type="transmembrane region" description="Helical" evidence="2">
    <location>
        <begin position="35"/>
        <end position="55"/>
    </location>
</feature>
<keyword evidence="4" id="KW-1185">Reference proteome</keyword>
<keyword evidence="2" id="KW-0472">Membrane</keyword>
<proteinExistence type="predicted"/>
<organism evidence="3 4">
    <name type="scientific">Streptomyces lacrimifluminis</name>
    <dbReference type="NCBI Taxonomy" id="1500077"/>
    <lineage>
        <taxon>Bacteria</taxon>
        <taxon>Bacillati</taxon>
        <taxon>Actinomycetota</taxon>
        <taxon>Actinomycetes</taxon>
        <taxon>Kitasatosporales</taxon>
        <taxon>Streptomycetaceae</taxon>
        <taxon>Streptomyces</taxon>
    </lineage>
</organism>
<feature type="region of interest" description="Disordered" evidence="1">
    <location>
        <begin position="1"/>
        <end position="31"/>
    </location>
</feature>
<accession>A0A917L4Y8</accession>
<reference evidence="3" key="2">
    <citation type="submission" date="2020-09" db="EMBL/GenBank/DDBJ databases">
        <authorList>
            <person name="Sun Q."/>
            <person name="Zhou Y."/>
        </authorList>
    </citation>
    <scope>NUCLEOTIDE SEQUENCE</scope>
    <source>
        <strain evidence="3">CGMCC 4.7272</strain>
    </source>
</reference>
<protein>
    <submittedName>
        <fullName evidence="3">Uncharacterized protein</fullName>
    </submittedName>
</protein>
<keyword evidence="2" id="KW-0812">Transmembrane</keyword>
<reference evidence="3" key="1">
    <citation type="journal article" date="2014" name="Int. J. Syst. Evol. Microbiol.">
        <title>Complete genome sequence of Corynebacterium casei LMG S-19264T (=DSM 44701T), isolated from a smear-ripened cheese.</title>
        <authorList>
            <consortium name="US DOE Joint Genome Institute (JGI-PGF)"/>
            <person name="Walter F."/>
            <person name="Albersmeier A."/>
            <person name="Kalinowski J."/>
            <person name="Ruckert C."/>
        </authorList>
    </citation>
    <scope>NUCLEOTIDE SEQUENCE</scope>
    <source>
        <strain evidence="3">CGMCC 4.7272</strain>
    </source>
</reference>
<feature type="transmembrane region" description="Helical" evidence="2">
    <location>
        <begin position="212"/>
        <end position="229"/>
    </location>
</feature>
<evidence type="ECO:0000256" key="1">
    <source>
        <dbReference type="SAM" id="MobiDB-lite"/>
    </source>
</evidence>
<dbReference type="AlphaFoldDB" id="A0A917L4Y8"/>
<dbReference type="RefSeq" id="WP_229695373.1">
    <property type="nucleotide sequence ID" value="NZ_BMMU01000015.1"/>
</dbReference>
<dbReference type="EMBL" id="BMMU01000015">
    <property type="protein sequence ID" value="GGJ44841.1"/>
    <property type="molecule type" value="Genomic_DNA"/>
</dbReference>
<evidence type="ECO:0000313" key="3">
    <source>
        <dbReference type="EMBL" id="GGJ44841.1"/>
    </source>
</evidence>
<evidence type="ECO:0000256" key="2">
    <source>
        <dbReference type="SAM" id="Phobius"/>
    </source>
</evidence>
<comment type="caution">
    <text evidence="3">The sequence shown here is derived from an EMBL/GenBank/DDBJ whole genome shotgun (WGS) entry which is preliminary data.</text>
</comment>
<gene>
    <name evidence="3" type="ORF">GCM10012282_47200</name>
</gene>
<dbReference type="Proteomes" id="UP000625682">
    <property type="component" value="Unassembled WGS sequence"/>
</dbReference>
<sequence length="264" mass="28099">MTVPSAGTTHGMDGPSLPPAGADQPARRPPGRTRLVGSALIMLSLIPALGCYLEFTAWLPSDTRRHQDYVAAEPCPGDATAKKWEDCLRTVSFNVESTKNKLSKSGSYKATLSGTSFWNGVVAFGDPGPLLERLRPGDQVTATVWRGDVMTVSNGGVRQRTSEEPRSEPQMTVAIGTFLGLLAATGIGLGAVRMTRPHGHEPFTWRSYGKPLLITMTITCAVVGLPAVWFGLPSWVVPTVAVTVVACTAGLLHQHRRPSAARGA</sequence>
<feature type="transmembrane region" description="Helical" evidence="2">
    <location>
        <begin position="171"/>
        <end position="192"/>
    </location>
</feature>
<name>A0A917L4Y8_9ACTN</name>
<feature type="transmembrane region" description="Helical" evidence="2">
    <location>
        <begin position="235"/>
        <end position="252"/>
    </location>
</feature>
<keyword evidence="2" id="KW-1133">Transmembrane helix</keyword>
<evidence type="ECO:0000313" key="4">
    <source>
        <dbReference type="Proteomes" id="UP000625682"/>
    </source>
</evidence>